<feature type="compositionally biased region" description="Low complexity" evidence="4">
    <location>
        <begin position="295"/>
        <end position="313"/>
    </location>
</feature>
<dbReference type="Gene3D" id="1.25.40.10">
    <property type="entry name" value="Tetratricopeptide repeat domain"/>
    <property type="match status" value="4"/>
</dbReference>
<comment type="caution">
    <text evidence="6">The sequence shown here is derived from an EMBL/GenBank/DDBJ whole genome shotgun (WGS) entry which is preliminary data.</text>
</comment>
<feature type="repeat" description="PPR" evidence="3">
    <location>
        <begin position="119"/>
        <end position="153"/>
    </location>
</feature>
<dbReference type="InterPro" id="IPR002885">
    <property type="entry name" value="PPR_rpt"/>
</dbReference>
<dbReference type="Pfam" id="PF01535">
    <property type="entry name" value="PPR"/>
    <property type="match status" value="1"/>
</dbReference>
<dbReference type="PANTHER" id="PTHR47447:SF17">
    <property type="entry name" value="OS12G0638900 PROTEIN"/>
    <property type="match status" value="1"/>
</dbReference>
<reference evidence="6" key="1">
    <citation type="submission" date="2021-08" db="EMBL/GenBank/DDBJ databases">
        <title>WGS assembly of Ceratopteris richardii.</title>
        <authorList>
            <person name="Marchant D.B."/>
            <person name="Chen G."/>
            <person name="Jenkins J."/>
            <person name="Shu S."/>
            <person name="Leebens-Mack J."/>
            <person name="Grimwood J."/>
            <person name="Schmutz J."/>
            <person name="Soltis P."/>
            <person name="Soltis D."/>
            <person name="Chen Z.-H."/>
        </authorList>
    </citation>
    <scope>NUCLEOTIDE SEQUENCE</scope>
    <source>
        <strain evidence="6">Whitten #5841</strain>
        <tissue evidence="6">Leaf</tissue>
    </source>
</reference>
<comment type="similarity">
    <text evidence="1">Belongs to the PPR family. P subfamily.</text>
</comment>
<dbReference type="Proteomes" id="UP000825935">
    <property type="component" value="Chromosome 4"/>
</dbReference>
<feature type="repeat" description="PPR" evidence="3">
    <location>
        <begin position="154"/>
        <end position="188"/>
    </location>
</feature>
<feature type="region of interest" description="Disordered" evidence="4">
    <location>
        <begin position="294"/>
        <end position="320"/>
    </location>
</feature>
<organism evidence="6 7">
    <name type="scientific">Ceratopteris richardii</name>
    <name type="common">Triangle waterfern</name>
    <dbReference type="NCBI Taxonomy" id="49495"/>
    <lineage>
        <taxon>Eukaryota</taxon>
        <taxon>Viridiplantae</taxon>
        <taxon>Streptophyta</taxon>
        <taxon>Embryophyta</taxon>
        <taxon>Tracheophyta</taxon>
        <taxon>Polypodiopsida</taxon>
        <taxon>Polypodiidae</taxon>
        <taxon>Polypodiales</taxon>
        <taxon>Pteridineae</taxon>
        <taxon>Pteridaceae</taxon>
        <taxon>Parkerioideae</taxon>
        <taxon>Ceratopteris</taxon>
    </lineage>
</organism>
<feature type="repeat" description="PPR" evidence="3">
    <location>
        <begin position="455"/>
        <end position="489"/>
    </location>
</feature>
<keyword evidence="2" id="KW-0677">Repeat</keyword>
<dbReference type="Pfam" id="PF17177">
    <property type="entry name" value="PPR_long"/>
    <property type="match status" value="1"/>
</dbReference>
<dbReference type="OrthoDB" id="185373at2759"/>
<dbReference type="OMA" id="NDSKESM"/>
<keyword evidence="7" id="KW-1185">Reference proteome</keyword>
<evidence type="ECO:0000256" key="1">
    <source>
        <dbReference type="ARBA" id="ARBA00007626"/>
    </source>
</evidence>
<evidence type="ECO:0000259" key="5">
    <source>
        <dbReference type="Pfam" id="PF17177"/>
    </source>
</evidence>
<feature type="repeat" description="PPR" evidence="3">
    <location>
        <begin position="84"/>
        <end position="118"/>
    </location>
</feature>
<evidence type="ECO:0000256" key="3">
    <source>
        <dbReference type="PROSITE-ProRule" id="PRU00708"/>
    </source>
</evidence>
<dbReference type="SUPFAM" id="SSF48452">
    <property type="entry name" value="TPR-like"/>
    <property type="match status" value="1"/>
</dbReference>
<evidence type="ECO:0000313" key="7">
    <source>
        <dbReference type="Proteomes" id="UP000825935"/>
    </source>
</evidence>
<gene>
    <name evidence="6" type="ORF">KP509_04G029600</name>
</gene>
<feature type="domain" description="PROP1-like PPR" evidence="5">
    <location>
        <begin position="135"/>
        <end position="277"/>
    </location>
</feature>
<name>A0A8T2UYW4_CERRI</name>
<dbReference type="PANTHER" id="PTHR47447">
    <property type="entry name" value="OS03G0856100 PROTEIN"/>
    <property type="match status" value="1"/>
</dbReference>
<dbReference type="EMBL" id="CM035409">
    <property type="protein sequence ID" value="KAH7438745.1"/>
    <property type="molecule type" value="Genomic_DNA"/>
</dbReference>
<dbReference type="NCBIfam" id="TIGR00756">
    <property type="entry name" value="PPR"/>
    <property type="match status" value="5"/>
</dbReference>
<feature type="repeat" description="PPR" evidence="3">
    <location>
        <begin position="525"/>
        <end position="559"/>
    </location>
</feature>
<evidence type="ECO:0000256" key="4">
    <source>
        <dbReference type="SAM" id="MobiDB-lite"/>
    </source>
</evidence>
<accession>A0A8T2UYW4</accession>
<dbReference type="InterPro" id="IPR011990">
    <property type="entry name" value="TPR-like_helical_dom_sf"/>
</dbReference>
<dbReference type="AlphaFoldDB" id="A0A8T2UYW4"/>
<protein>
    <recommendedName>
        <fullName evidence="5">PROP1-like PPR domain-containing protein</fullName>
    </recommendedName>
</protein>
<dbReference type="Pfam" id="PF13812">
    <property type="entry name" value="PPR_3"/>
    <property type="match status" value="1"/>
</dbReference>
<dbReference type="PROSITE" id="PS51375">
    <property type="entry name" value="PPR"/>
    <property type="match status" value="8"/>
</dbReference>
<feature type="repeat" description="PPR" evidence="3">
    <location>
        <begin position="189"/>
        <end position="223"/>
    </location>
</feature>
<dbReference type="InterPro" id="IPR033443">
    <property type="entry name" value="PROP1-like_PPR_dom"/>
</dbReference>
<sequence length="622" mass="70764">MIRKYLKRYRPSQIFEAEKLLAQKKIVTRICDALKDEEDVKVKLEGLNVQLSPAVVVDALSRLQPHAAWEFFNWARFRDGFKHDRQTYGAMIKRFEVKRNADHLKQLFEDMKTDGCEMLSGTYTSFIRAYGKAGKFEEAMQTWEKLKQSGLKLDTAQYNCIIGLLLHAKENQRALQCYKEMLQLHCAPDAHTYHYLIESLVRAGKLESAFTIIKKMPRLGVRPYQQTYTMLVHACLKAGDLDTALGSVLHMKVTHRDPNRKTMKKVRRACEKAGRSTDILAQYWEPYFAYSAEPSSGDTSGSGKSDEGTTTGSEFEDTDEDLEVDKNTLASILTPWNESTAAVLKKMDFQWTTQIAAYLMKDLEDADVAFGFFEWLRNVPEFKHDELTYIKMIIILLSARRFPLVDILLNEMHEQGLEVPCWVFNQIVECYSSCRDAAGALKVLDKMAQMGTRPDSAVYTGVIDVLMRDGMYQRAMEVYGQMLQAGHEPNNFTYSVLINGLGLAGKAEAAHKLLGIMHKHGYKPNVITYTALIGGYEKLGKIANVIEVYKEMQEAGIEPTPITYRVLSQAFYRAGKWDEGKNFEEKMQNLISSDIGSTVMEDTRRSSCKEILEMLEGLAVLE</sequence>
<feature type="repeat" description="PPR" evidence="3">
    <location>
        <begin position="420"/>
        <end position="454"/>
    </location>
</feature>
<evidence type="ECO:0000256" key="2">
    <source>
        <dbReference type="ARBA" id="ARBA00022737"/>
    </source>
</evidence>
<feature type="repeat" description="PPR" evidence="3">
    <location>
        <begin position="490"/>
        <end position="524"/>
    </location>
</feature>
<proteinExistence type="inferred from homology"/>
<evidence type="ECO:0000313" key="6">
    <source>
        <dbReference type="EMBL" id="KAH7438745.1"/>
    </source>
</evidence>
<dbReference type="Pfam" id="PF13041">
    <property type="entry name" value="PPR_2"/>
    <property type="match status" value="2"/>
</dbReference>